<dbReference type="Gene3D" id="1.10.287.160">
    <property type="entry name" value="HR1 repeat"/>
    <property type="match status" value="1"/>
</dbReference>
<organism evidence="5 6">
    <name type="scientific">Piedraia hortae CBS 480.64</name>
    <dbReference type="NCBI Taxonomy" id="1314780"/>
    <lineage>
        <taxon>Eukaryota</taxon>
        <taxon>Fungi</taxon>
        <taxon>Dikarya</taxon>
        <taxon>Ascomycota</taxon>
        <taxon>Pezizomycotina</taxon>
        <taxon>Dothideomycetes</taxon>
        <taxon>Dothideomycetidae</taxon>
        <taxon>Capnodiales</taxon>
        <taxon>Piedraiaceae</taxon>
        <taxon>Piedraia</taxon>
    </lineage>
</organism>
<evidence type="ECO:0000259" key="3">
    <source>
        <dbReference type="Pfam" id="PF15456"/>
    </source>
</evidence>
<dbReference type="EMBL" id="MU005979">
    <property type="protein sequence ID" value="KAF2860727.1"/>
    <property type="molecule type" value="Genomic_DNA"/>
</dbReference>
<dbReference type="Gene3D" id="1.10.287.1490">
    <property type="match status" value="1"/>
</dbReference>
<dbReference type="AlphaFoldDB" id="A0A6A7C0H7"/>
<keyword evidence="6" id="KW-1185">Reference proteome</keyword>
<dbReference type="OrthoDB" id="5569911at2759"/>
<feature type="domain" description="Up-regulated during septation protein 1" evidence="3">
    <location>
        <begin position="121"/>
        <end position="267"/>
    </location>
</feature>
<evidence type="ECO:0000313" key="6">
    <source>
        <dbReference type="Proteomes" id="UP000799421"/>
    </source>
</evidence>
<feature type="domain" description="DUF7801" evidence="4">
    <location>
        <begin position="527"/>
        <end position="590"/>
    </location>
</feature>
<feature type="coiled-coil region" evidence="1">
    <location>
        <begin position="528"/>
        <end position="576"/>
    </location>
</feature>
<protein>
    <submittedName>
        <fullName evidence="5">Uncharacterized protein</fullName>
    </submittedName>
</protein>
<dbReference type="InterPro" id="IPR056703">
    <property type="entry name" value="DUF7801"/>
</dbReference>
<name>A0A6A7C0H7_9PEZI</name>
<evidence type="ECO:0000313" key="5">
    <source>
        <dbReference type="EMBL" id="KAF2860727.1"/>
    </source>
</evidence>
<keyword evidence="1" id="KW-0175">Coiled coil</keyword>
<dbReference type="Proteomes" id="UP000799421">
    <property type="component" value="Unassembled WGS sequence"/>
</dbReference>
<dbReference type="Pfam" id="PF15456">
    <property type="entry name" value="Uds1"/>
    <property type="match status" value="1"/>
</dbReference>
<feature type="compositionally biased region" description="Basic and acidic residues" evidence="2">
    <location>
        <begin position="199"/>
        <end position="208"/>
    </location>
</feature>
<dbReference type="InterPro" id="IPR029191">
    <property type="entry name" value="Uds1"/>
</dbReference>
<evidence type="ECO:0000256" key="1">
    <source>
        <dbReference type="SAM" id="Coils"/>
    </source>
</evidence>
<evidence type="ECO:0000256" key="2">
    <source>
        <dbReference type="SAM" id="MobiDB-lite"/>
    </source>
</evidence>
<reference evidence="5" key="1">
    <citation type="journal article" date="2020" name="Stud. Mycol.">
        <title>101 Dothideomycetes genomes: a test case for predicting lifestyles and emergence of pathogens.</title>
        <authorList>
            <person name="Haridas S."/>
            <person name="Albert R."/>
            <person name="Binder M."/>
            <person name="Bloem J."/>
            <person name="Labutti K."/>
            <person name="Salamov A."/>
            <person name="Andreopoulos B."/>
            <person name="Baker S."/>
            <person name="Barry K."/>
            <person name="Bills G."/>
            <person name="Bluhm B."/>
            <person name="Cannon C."/>
            <person name="Castanera R."/>
            <person name="Culley D."/>
            <person name="Daum C."/>
            <person name="Ezra D."/>
            <person name="Gonzalez J."/>
            <person name="Henrissat B."/>
            <person name="Kuo A."/>
            <person name="Liang C."/>
            <person name="Lipzen A."/>
            <person name="Lutzoni F."/>
            <person name="Magnuson J."/>
            <person name="Mondo S."/>
            <person name="Nolan M."/>
            <person name="Ohm R."/>
            <person name="Pangilinan J."/>
            <person name="Park H.-J."/>
            <person name="Ramirez L."/>
            <person name="Alfaro M."/>
            <person name="Sun H."/>
            <person name="Tritt A."/>
            <person name="Yoshinaga Y."/>
            <person name="Zwiers L.-H."/>
            <person name="Turgeon B."/>
            <person name="Goodwin S."/>
            <person name="Spatafora J."/>
            <person name="Crous P."/>
            <person name="Grigoriev I."/>
        </authorList>
    </citation>
    <scope>NUCLEOTIDE SEQUENCE</scope>
    <source>
        <strain evidence="5">CBS 480.64</strain>
    </source>
</reference>
<feature type="coiled-coil region" evidence="1">
    <location>
        <begin position="310"/>
        <end position="371"/>
    </location>
</feature>
<accession>A0A6A7C0H7</accession>
<sequence length="648" mass="73034">MSPANLFSFQLAPAKPTDYQRSGRLADAKTEWGICYGAGQLQMEEPTYLRPDRYSGGRHKAVMRDEWVDNDMVSQEMRTFYTPAEELNGYSFGPEPTESPLASPKEAPVTGEVQQDAVGRHLLHESALADVQGFQVLNMDQVDDLKKEKSRLETRIEATRRKLVLESKVRDAANNLQRLYSASSPKARIGSGVPPSPDSPRRSRDSLLLRRSSIRDSTLSKAEDDAASEAAASSKKLEELHADLDTLRDQQQEVERKLLRHTAAVLAKPWHQTTHSPMPWNTSPEDDLTAEFDLIRDISPSGRSLKDELRAQHEQQISQIQSRVDRLNSQLRLILNQPSPQSPTGEISDHLTQLETHLSALQTEFQTLQTQSQAINTRLQDLNSRFPESEIPPDPSPESQLSALTINLLSLQQSSQATSSTLHGHETHLQTLWLNLNPDETTKGSFTLPELTSQILTLQNDHTTLQSTHQSLTEEHTTALQTLQSHESELIRLTSELAITKAELDAAHGSRSERAAREAALAQPTQDINEWKSRATNLESELNGMTSAFEDLMREAIRLERERGQLEDVIDEWRARCEASEVKLGDWRLDSVAGMKLLREEFKKLVRESRAESVKVLRRERELRRFAEEEVRRLKKGVGVNGVIDEEG</sequence>
<evidence type="ECO:0000259" key="4">
    <source>
        <dbReference type="Pfam" id="PF25078"/>
    </source>
</evidence>
<proteinExistence type="predicted"/>
<gene>
    <name evidence="5" type="ORF">K470DRAFT_257743</name>
</gene>
<feature type="compositionally biased region" description="Low complexity" evidence="2">
    <location>
        <begin position="209"/>
        <end position="220"/>
    </location>
</feature>
<feature type="region of interest" description="Disordered" evidence="2">
    <location>
        <begin position="86"/>
        <end position="111"/>
    </location>
</feature>
<feature type="region of interest" description="Disordered" evidence="2">
    <location>
        <begin position="181"/>
        <end position="234"/>
    </location>
</feature>
<dbReference type="Pfam" id="PF25078">
    <property type="entry name" value="DUF7801"/>
    <property type="match status" value="1"/>
</dbReference>